<reference evidence="2 3" key="1">
    <citation type="journal article" date="2018" name="Sci. Rep.">
        <title>Comparative genomics provides insights into the lifestyle and reveals functional heterogeneity of dark septate endophytic fungi.</title>
        <authorList>
            <person name="Knapp D.G."/>
            <person name="Nemeth J.B."/>
            <person name="Barry K."/>
            <person name="Hainaut M."/>
            <person name="Henrissat B."/>
            <person name="Johnson J."/>
            <person name="Kuo A."/>
            <person name="Lim J.H.P."/>
            <person name="Lipzen A."/>
            <person name="Nolan M."/>
            <person name="Ohm R.A."/>
            <person name="Tamas L."/>
            <person name="Grigoriev I.V."/>
            <person name="Spatafora J.W."/>
            <person name="Nagy L.G."/>
            <person name="Kovacs G.M."/>
        </authorList>
    </citation>
    <scope>NUCLEOTIDE SEQUENCE [LARGE SCALE GENOMIC DNA]</scope>
    <source>
        <strain evidence="2 3">DSE2036</strain>
    </source>
</reference>
<gene>
    <name evidence="2" type="ORF">DM02DRAFT_654377</name>
</gene>
<feature type="compositionally biased region" description="Basic residues" evidence="1">
    <location>
        <begin position="267"/>
        <end position="277"/>
    </location>
</feature>
<organism evidence="2 3">
    <name type="scientific">Periconia macrospinosa</name>
    <dbReference type="NCBI Taxonomy" id="97972"/>
    <lineage>
        <taxon>Eukaryota</taxon>
        <taxon>Fungi</taxon>
        <taxon>Dikarya</taxon>
        <taxon>Ascomycota</taxon>
        <taxon>Pezizomycotina</taxon>
        <taxon>Dothideomycetes</taxon>
        <taxon>Pleosporomycetidae</taxon>
        <taxon>Pleosporales</taxon>
        <taxon>Massarineae</taxon>
        <taxon>Periconiaceae</taxon>
        <taxon>Periconia</taxon>
    </lineage>
</organism>
<dbReference type="EMBL" id="KZ805356">
    <property type="protein sequence ID" value="PVI01496.1"/>
    <property type="molecule type" value="Genomic_DNA"/>
</dbReference>
<feature type="region of interest" description="Disordered" evidence="1">
    <location>
        <begin position="267"/>
        <end position="310"/>
    </location>
</feature>
<protein>
    <submittedName>
        <fullName evidence="2">Uncharacterized protein</fullName>
    </submittedName>
</protein>
<evidence type="ECO:0000313" key="3">
    <source>
        <dbReference type="Proteomes" id="UP000244855"/>
    </source>
</evidence>
<accession>A0A2V1DTY5</accession>
<dbReference type="AlphaFoldDB" id="A0A2V1DTY5"/>
<proteinExistence type="predicted"/>
<dbReference type="Proteomes" id="UP000244855">
    <property type="component" value="Unassembled WGS sequence"/>
</dbReference>
<name>A0A2V1DTY5_9PLEO</name>
<keyword evidence="3" id="KW-1185">Reference proteome</keyword>
<evidence type="ECO:0000256" key="1">
    <source>
        <dbReference type="SAM" id="MobiDB-lite"/>
    </source>
</evidence>
<sequence>MPKKRAREATDRYADVDPAYLWIMPEWLKLTHAFESARDTFLAEWKRMITNDQKNLYLRYKELEFHLYLLDDYGTKSGTYLEMSRYLTEDLSYRVHARAAYRNSKINLQKTSTVAQYVRVAGIVDALYAIGLEINGGIERLLSIMEDYDEGDIGFPLISFIVRDAEKASQYIDIGVHLGSDIKLNSESQSLDKATKNHARLLDLVNVWGDSGKEWNTLEEDIAQGTIRGEAAHVIWEYKRDRFRVKTVKRFRKILIKRAVKETIRRKRRAKRSRKKHREEENESVNDEEDENESVNDEEDENASGNDEED</sequence>
<feature type="compositionally biased region" description="Acidic residues" evidence="1">
    <location>
        <begin position="281"/>
        <end position="310"/>
    </location>
</feature>
<dbReference type="OrthoDB" id="3797686at2759"/>
<evidence type="ECO:0000313" key="2">
    <source>
        <dbReference type="EMBL" id="PVI01496.1"/>
    </source>
</evidence>